<dbReference type="EMBL" id="CP081864">
    <property type="protein sequence ID" value="QZN94626.1"/>
    <property type="molecule type" value="Genomic_DNA"/>
</dbReference>
<evidence type="ECO:0000256" key="8">
    <source>
        <dbReference type="SAM" id="Phobius"/>
    </source>
</evidence>
<evidence type="ECO:0000313" key="9">
    <source>
        <dbReference type="EMBL" id="QZN94626.1"/>
    </source>
</evidence>
<dbReference type="PANTHER" id="PTHR36838">
    <property type="entry name" value="AUXIN EFFLUX CARRIER FAMILY PROTEIN"/>
    <property type="match status" value="1"/>
</dbReference>
<evidence type="ECO:0000256" key="7">
    <source>
        <dbReference type="ARBA" id="ARBA00023136"/>
    </source>
</evidence>
<keyword evidence="7 8" id="KW-0472">Membrane</keyword>
<dbReference type="Gene3D" id="1.20.1530.20">
    <property type="match status" value="1"/>
</dbReference>
<name>A0ABX9AKP6_9ENTR</name>
<protein>
    <submittedName>
        <fullName evidence="9">AEC family transporter</fullName>
    </submittedName>
</protein>
<proteinExistence type="inferred from homology"/>
<evidence type="ECO:0000256" key="4">
    <source>
        <dbReference type="ARBA" id="ARBA00022475"/>
    </source>
</evidence>
<dbReference type="InterPro" id="IPR038770">
    <property type="entry name" value="Na+/solute_symporter_sf"/>
</dbReference>
<evidence type="ECO:0000256" key="6">
    <source>
        <dbReference type="ARBA" id="ARBA00022989"/>
    </source>
</evidence>
<feature type="transmembrane region" description="Helical" evidence="8">
    <location>
        <begin position="233"/>
        <end position="254"/>
    </location>
</feature>
<keyword evidence="6 8" id="KW-1133">Transmembrane helix</keyword>
<dbReference type="Pfam" id="PF03547">
    <property type="entry name" value="Mem_trans"/>
    <property type="match status" value="1"/>
</dbReference>
<feature type="transmembrane region" description="Helical" evidence="8">
    <location>
        <begin position="6"/>
        <end position="27"/>
    </location>
</feature>
<feature type="transmembrane region" description="Helical" evidence="8">
    <location>
        <begin position="168"/>
        <end position="189"/>
    </location>
</feature>
<organism evidence="9 10">
    <name type="scientific">Symbiopectobacterium purcellii</name>
    <dbReference type="NCBI Taxonomy" id="2871826"/>
    <lineage>
        <taxon>Bacteria</taxon>
        <taxon>Pseudomonadati</taxon>
        <taxon>Pseudomonadota</taxon>
        <taxon>Gammaproteobacteria</taxon>
        <taxon>Enterobacterales</taxon>
        <taxon>Enterobacteriaceae</taxon>
    </lineage>
</organism>
<sequence length="319" mass="33700">MSWETWSFAFNVTMPNLLILLIGMGLRRLGQLDDAFCDSAMKLVFNLALPFLLFFSVATSQQSIATHLPMILYGAVGTVTTFLLLEYAAVYLVKDPRERGIFVQGGFRSNTGIMGLAFAVRAYGEQGIAVGSLYLTVTVILFNVLSVITLTRSLRRGQDGGRVSKKALLTSIATNPLIIGLLLGVGYSQSGLALPDVVRQTGQQISGLALPLALLCAGASLDFKTMLRTSNVAALSTVAKLVVVPGLLTLGGWLVGFRGVQLGVIFLFASTPTAAGSYAMTRAMGGNATLAANIIAMTTVGSFFATALGVYVLRAWGIA</sequence>
<evidence type="ECO:0000256" key="5">
    <source>
        <dbReference type="ARBA" id="ARBA00022692"/>
    </source>
</evidence>
<feature type="transmembrane region" description="Helical" evidence="8">
    <location>
        <begin position="129"/>
        <end position="148"/>
    </location>
</feature>
<evidence type="ECO:0000313" key="10">
    <source>
        <dbReference type="Proteomes" id="UP000825886"/>
    </source>
</evidence>
<dbReference type="Proteomes" id="UP000825886">
    <property type="component" value="Chromosome"/>
</dbReference>
<feature type="transmembrane region" description="Helical" evidence="8">
    <location>
        <begin position="290"/>
        <end position="313"/>
    </location>
</feature>
<comment type="similarity">
    <text evidence="2">Belongs to the auxin efflux carrier (TC 2.A.69) family.</text>
</comment>
<keyword evidence="5 8" id="KW-0812">Transmembrane</keyword>
<feature type="transmembrane region" description="Helical" evidence="8">
    <location>
        <begin position="70"/>
        <end position="93"/>
    </location>
</feature>
<keyword evidence="3" id="KW-0813">Transport</keyword>
<gene>
    <name evidence="9" type="ORF">K6K13_15205</name>
</gene>
<evidence type="ECO:0000256" key="3">
    <source>
        <dbReference type="ARBA" id="ARBA00022448"/>
    </source>
</evidence>
<feature type="transmembrane region" description="Helical" evidence="8">
    <location>
        <begin position="39"/>
        <end position="58"/>
    </location>
</feature>
<evidence type="ECO:0000256" key="2">
    <source>
        <dbReference type="ARBA" id="ARBA00010145"/>
    </source>
</evidence>
<reference evidence="9 10" key="1">
    <citation type="submission" date="2021-08" db="EMBL/GenBank/DDBJ databases">
        <title>Culture and genomic analysis of Symbiopectobacterium purcellii sp. nov. gen. nov., isolated from the leafhopper Empoasca decipiens.</title>
        <authorList>
            <person name="Nadal-Jimenez P."/>
            <person name="Siozios S."/>
            <person name="Halliday N."/>
            <person name="Camara M."/>
            <person name="Hurst G.D.D."/>
        </authorList>
    </citation>
    <scope>NUCLEOTIDE SEQUENCE [LARGE SCALE GENOMIC DNA]</scope>
    <source>
        <strain evidence="9 10">SyEd1</strain>
    </source>
</reference>
<evidence type="ECO:0000256" key="1">
    <source>
        <dbReference type="ARBA" id="ARBA00004651"/>
    </source>
</evidence>
<dbReference type="PANTHER" id="PTHR36838:SF4">
    <property type="entry name" value="AUXIN EFFLUX CARRIER FAMILY PROTEIN"/>
    <property type="match status" value="1"/>
</dbReference>
<dbReference type="InterPro" id="IPR004776">
    <property type="entry name" value="Mem_transp_PIN-like"/>
</dbReference>
<dbReference type="RefSeq" id="WP_222157746.1">
    <property type="nucleotide sequence ID" value="NZ_CP081864.1"/>
</dbReference>
<keyword evidence="10" id="KW-1185">Reference proteome</keyword>
<feature type="transmembrane region" description="Helical" evidence="8">
    <location>
        <begin position="260"/>
        <end position="278"/>
    </location>
</feature>
<accession>A0ABX9AKP6</accession>
<comment type="subcellular location">
    <subcellularLocation>
        <location evidence="1">Cell membrane</location>
        <topology evidence="1">Multi-pass membrane protein</topology>
    </subcellularLocation>
</comment>
<keyword evidence="4" id="KW-1003">Cell membrane</keyword>